<feature type="domain" description="C2H2-type" evidence="1">
    <location>
        <begin position="19"/>
        <end position="39"/>
    </location>
</feature>
<comment type="caution">
    <text evidence="2">The sequence shown here is derived from an EMBL/GenBank/DDBJ whole genome shotgun (WGS) entry which is preliminary data.</text>
</comment>
<sequence length="164" mass="18853">MAYRFNFLLVVDDTQLVRCRLCDAHFASFKEARFHVETHFSLGAEATRRLYTENQVHSRIKSMPNTHQPYFNLQNLLEMAQLPPAQSSLKATTFNGSTISEMAHQPIPPIHQEVTTEMEVSRDNRIRPFIDMLDKPINNNEFVNAVDIPAANLDLQEIDLTLKL</sequence>
<dbReference type="PROSITE" id="PS00028">
    <property type="entry name" value="ZINC_FINGER_C2H2_1"/>
    <property type="match status" value="1"/>
</dbReference>
<keyword evidence="3" id="KW-1185">Reference proteome</keyword>
<gene>
    <name evidence="2" type="ORF">RIF29_21581</name>
</gene>
<accession>A0AAN9F379</accession>
<evidence type="ECO:0000313" key="2">
    <source>
        <dbReference type="EMBL" id="KAK7268872.1"/>
    </source>
</evidence>
<reference evidence="2 3" key="1">
    <citation type="submission" date="2024-01" db="EMBL/GenBank/DDBJ databases">
        <title>The genomes of 5 underutilized Papilionoideae crops provide insights into root nodulation and disease resistanc.</title>
        <authorList>
            <person name="Yuan L."/>
        </authorList>
    </citation>
    <scope>NUCLEOTIDE SEQUENCE [LARGE SCALE GENOMIC DNA]</scope>
    <source>
        <strain evidence="2">ZHUSHIDOU_FW_LH</strain>
        <tissue evidence="2">Leaf</tissue>
    </source>
</reference>
<dbReference type="Proteomes" id="UP001372338">
    <property type="component" value="Unassembled WGS sequence"/>
</dbReference>
<evidence type="ECO:0000313" key="3">
    <source>
        <dbReference type="Proteomes" id="UP001372338"/>
    </source>
</evidence>
<organism evidence="2 3">
    <name type="scientific">Crotalaria pallida</name>
    <name type="common">Smooth rattlebox</name>
    <name type="synonym">Crotalaria striata</name>
    <dbReference type="NCBI Taxonomy" id="3830"/>
    <lineage>
        <taxon>Eukaryota</taxon>
        <taxon>Viridiplantae</taxon>
        <taxon>Streptophyta</taxon>
        <taxon>Embryophyta</taxon>
        <taxon>Tracheophyta</taxon>
        <taxon>Spermatophyta</taxon>
        <taxon>Magnoliopsida</taxon>
        <taxon>eudicotyledons</taxon>
        <taxon>Gunneridae</taxon>
        <taxon>Pentapetalae</taxon>
        <taxon>rosids</taxon>
        <taxon>fabids</taxon>
        <taxon>Fabales</taxon>
        <taxon>Fabaceae</taxon>
        <taxon>Papilionoideae</taxon>
        <taxon>50 kb inversion clade</taxon>
        <taxon>genistoids sensu lato</taxon>
        <taxon>core genistoids</taxon>
        <taxon>Crotalarieae</taxon>
        <taxon>Crotalaria</taxon>
    </lineage>
</organism>
<protein>
    <recommendedName>
        <fullName evidence="1">C2H2-type domain-containing protein</fullName>
    </recommendedName>
</protein>
<dbReference type="AlphaFoldDB" id="A0AAN9F379"/>
<evidence type="ECO:0000259" key="1">
    <source>
        <dbReference type="PROSITE" id="PS00028"/>
    </source>
</evidence>
<proteinExistence type="predicted"/>
<name>A0AAN9F379_CROPI</name>
<dbReference type="EMBL" id="JAYWIO010000004">
    <property type="protein sequence ID" value="KAK7268872.1"/>
    <property type="molecule type" value="Genomic_DNA"/>
</dbReference>
<dbReference type="InterPro" id="IPR013087">
    <property type="entry name" value="Znf_C2H2_type"/>
</dbReference>